<sequence length="64" mass="7503">MLLTQEEVLDAKMELVEINLQQLQAKVDIYRSLGGGWRQSKVMLLVGRTFRNMKPYLNEIDKSY</sequence>
<name>A0AA37WFI9_9BACT</name>
<feature type="coiled-coil region" evidence="1">
    <location>
        <begin position="6"/>
        <end position="33"/>
    </location>
</feature>
<dbReference type="Proteomes" id="UP001156666">
    <property type="component" value="Unassembled WGS sequence"/>
</dbReference>
<dbReference type="AlphaFoldDB" id="A0AA37WFI9"/>
<keyword evidence="1" id="KW-0175">Coiled coil</keyword>
<dbReference type="Gene3D" id="1.20.1600.10">
    <property type="entry name" value="Outer membrane efflux proteins (OEP)"/>
    <property type="match status" value="1"/>
</dbReference>
<accession>A0AA37WFI9</accession>
<reference evidence="2" key="2">
    <citation type="submission" date="2023-01" db="EMBL/GenBank/DDBJ databases">
        <title>Draft genome sequence of Portibacter lacus strain NBRC 108769.</title>
        <authorList>
            <person name="Sun Q."/>
            <person name="Mori K."/>
        </authorList>
    </citation>
    <scope>NUCLEOTIDE SEQUENCE</scope>
    <source>
        <strain evidence="2">NBRC 108769</strain>
    </source>
</reference>
<evidence type="ECO:0000313" key="2">
    <source>
        <dbReference type="EMBL" id="GLR18687.1"/>
    </source>
</evidence>
<keyword evidence="3" id="KW-1185">Reference proteome</keyword>
<gene>
    <name evidence="2" type="ORF">GCM10007940_33030</name>
</gene>
<comment type="caution">
    <text evidence="2">The sequence shown here is derived from an EMBL/GenBank/DDBJ whole genome shotgun (WGS) entry which is preliminary data.</text>
</comment>
<organism evidence="2 3">
    <name type="scientific">Portibacter lacus</name>
    <dbReference type="NCBI Taxonomy" id="1099794"/>
    <lineage>
        <taxon>Bacteria</taxon>
        <taxon>Pseudomonadati</taxon>
        <taxon>Bacteroidota</taxon>
        <taxon>Saprospiria</taxon>
        <taxon>Saprospirales</taxon>
        <taxon>Haliscomenobacteraceae</taxon>
        <taxon>Portibacter</taxon>
    </lineage>
</organism>
<dbReference type="EMBL" id="BSOH01000021">
    <property type="protein sequence ID" value="GLR18687.1"/>
    <property type="molecule type" value="Genomic_DNA"/>
</dbReference>
<protein>
    <recommendedName>
        <fullName evidence="4">TolC family protein</fullName>
    </recommendedName>
</protein>
<evidence type="ECO:0008006" key="4">
    <source>
        <dbReference type="Google" id="ProtNLM"/>
    </source>
</evidence>
<evidence type="ECO:0000313" key="3">
    <source>
        <dbReference type="Proteomes" id="UP001156666"/>
    </source>
</evidence>
<dbReference type="SUPFAM" id="SSF56954">
    <property type="entry name" value="Outer membrane efflux proteins (OEP)"/>
    <property type="match status" value="1"/>
</dbReference>
<proteinExistence type="predicted"/>
<reference evidence="2" key="1">
    <citation type="journal article" date="2014" name="Int. J. Syst. Evol. Microbiol.">
        <title>Complete genome sequence of Corynebacterium casei LMG S-19264T (=DSM 44701T), isolated from a smear-ripened cheese.</title>
        <authorList>
            <consortium name="US DOE Joint Genome Institute (JGI-PGF)"/>
            <person name="Walter F."/>
            <person name="Albersmeier A."/>
            <person name="Kalinowski J."/>
            <person name="Ruckert C."/>
        </authorList>
    </citation>
    <scope>NUCLEOTIDE SEQUENCE</scope>
    <source>
        <strain evidence="2">NBRC 108769</strain>
    </source>
</reference>
<evidence type="ECO:0000256" key="1">
    <source>
        <dbReference type="SAM" id="Coils"/>
    </source>
</evidence>